<dbReference type="Proteomes" id="UP000886653">
    <property type="component" value="Unassembled WGS sequence"/>
</dbReference>
<dbReference type="OrthoDB" id="2500683at2759"/>
<protein>
    <submittedName>
        <fullName evidence="2">Uncharacterized protein</fullName>
    </submittedName>
</protein>
<evidence type="ECO:0000313" key="3">
    <source>
        <dbReference type="Proteomes" id="UP000886653"/>
    </source>
</evidence>
<feature type="compositionally biased region" description="Polar residues" evidence="1">
    <location>
        <begin position="36"/>
        <end position="47"/>
    </location>
</feature>
<dbReference type="AlphaFoldDB" id="A0A9P6NQN9"/>
<evidence type="ECO:0000256" key="1">
    <source>
        <dbReference type="SAM" id="MobiDB-lite"/>
    </source>
</evidence>
<gene>
    <name evidence="2" type="ORF">CROQUDRAFT_651015</name>
</gene>
<feature type="compositionally biased region" description="Low complexity" evidence="1">
    <location>
        <begin position="199"/>
        <end position="210"/>
    </location>
</feature>
<evidence type="ECO:0000313" key="2">
    <source>
        <dbReference type="EMBL" id="KAG0151601.1"/>
    </source>
</evidence>
<keyword evidence="3" id="KW-1185">Reference proteome</keyword>
<feature type="region of interest" description="Disordered" evidence="1">
    <location>
        <begin position="143"/>
        <end position="224"/>
    </location>
</feature>
<name>A0A9P6NQN9_9BASI</name>
<proteinExistence type="predicted"/>
<sequence>MGQSNTDVEESSDPGTLAQIRWEATRQAWLQPRPLASTSHTLSSKPKSLSGAKLLRSGDEKCEAERREKFMIAFERMTFFYDEQAKLGHENGSARQAIIQTAQQLKDQNRIYTVPVPLRHAVAIFYRSWFHDGTIPEGHPFLACQPSSTSESESDSTGDEGDPTRIYHCPSEQVFPTPLAGQSPSSAPPHLRQFPNTISSSSSSLPSSSLKDCPFHMNLPQESTSREDIKLTKVYLTRP</sequence>
<accession>A0A9P6NQN9</accession>
<feature type="region of interest" description="Disordered" evidence="1">
    <location>
        <begin position="34"/>
        <end position="60"/>
    </location>
</feature>
<feature type="compositionally biased region" description="Acidic residues" evidence="1">
    <location>
        <begin position="152"/>
        <end position="161"/>
    </location>
</feature>
<dbReference type="EMBL" id="MU167212">
    <property type="protein sequence ID" value="KAG0151601.1"/>
    <property type="molecule type" value="Genomic_DNA"/>
</dbReference>
<organism evidence="2 3">
    <name type="scientific">Cronartium quercuum f. sp. fusiforme G11</name>
    <dbReference type="NCBI Taxonomy" id="708437"/>
    <lineage>
        <taxon>Eukaryota</taxon>
        <taxon>Fungi</taxon>
        <taxon>Dikarya</taxon>
        <taxon>Basidiomycota</taxon>
        <taxon>Pucciniomycotina</taxon>
        <taxon>Pucciniomycetes</taxon>
        <taxon>Pucciniales</taxon>
        <taxon>Coleosporiaceae</taxon>
        <taxon>Cronartium</taxon>
    </lineage>
</organism>
<reference evidence="2" key="1">
    <citation type="submission" date="2013-11" db="EMBL/GenBank/DDBJ databases">
        <title>Genome sequence of the fusiform rust pathogen reveals effectors for host alternation and coevolution with pine.</title>
        <authorList>
            <consortium name="DOE Joint Genome Institute"/>
            <person name="Smith K."/>
            <person name="Pendleton A."/>
            <person name="Kubisiak T."/>
            <person name="Anderson C."/>
            <person name="Salamov A."/>
            <person name="Aerts A."/>
            <person name="Riley R."/>
            <person name="Clum A."/>
            <person name="Lindquist E."/>
            <person name="Ence D."/>
            <person name="Campbell M."/>
            <person name="Kronenberg Z."/>
            <person name="Feau N."/>
            <person name="Dhillon B."/>
            <person name="Hamelin R."/>
            <person name="Burleigh J."/>
            <person name="Smith J."/>
            <person name="Yandell M."/>
            <person name="Nelson C."/>
            <person name="Grigoriev I."/>
            <person name="Davis J."/>
        </authorList>
    </citation>
    <scope>NUCLEOTIDE SEQUENCE</scope>
    <source>
        <strain evidence="2">G11</strain>
    </source>
</reference>
<comment type="caution">
    <text evidence="2">The sequence shown here is derived from an EMBL/GenBank/DDBJ whole genome shotgun (WGS) entry which is preliminary data.</text>
</comment>